<dbReference type="Pfam" id="PF16117">
    <property type="entry name" value="DUF4833"/>
    <property type="match status" value="1"/>
</dbReference>
<organism evidence="2 3">
    <name type="scientific">Pythium insidiosum</name>
    <name type="common">Pythiosis disease agent</name>
    <dbReference type="NCBI Taxonomy" id="114742"/>
    <lineage>
        <taxon>Eukaryota</taxon>
        <taxon>Sar</taxon>
        <taxon>Stramenopiles</taxon>
        <taxon>Oomycota</taxon>
        <taxon>Peronosporomycetes</taxon>
        <taxon>Pythiales</taxon>
        <taxon>Pythiaceae</taxon>
        <taxon>Pythium</taxon>
    </lineage>
</organism>
<feature type="domain" description="DUF4833" evidence="1">
    <location>
        <begin position="22"/>
        <end position="136"/>
    </location>
</feature>
<name>A0AAD5LR78_PYTIN</name>
<protein>
    <recommendedName>
        <fullName evidence="1">DUF4833 domain-containing protein</fullName>
    </recommendedName>
</protein>
<evidence type="ECO:0000313" key="3">
    <source>
        <dbReference type="Proteomes" id="UP001209570"/>
    </source>
</evidence>
<dbReference type="InterPro" id="IPR032269">
    <property type="entry name" value="DUF4833"/>
</dbReference>
<evidence type="ECO:0000313" key="2">
    <source>
        <dbReference type="EMBL" id="KAJ0391134.1"/>
    </source>
</evidence>
<evidence type="ECO:0000259" key="1">
    <source>
        <dbReference type="Pfam" id="PF16117"/>
    </source>
</evidence>
<comment type="caution">
    <text evidence="2">The sequence shown here is derived from an EMBL/GenBank/DDBJ whole genome shotgun (WGS) entry which is preliminary data.</text>
</comment>
<accession>A0AAD5LR78</accession>
<gene>
    <name evidence="2" type="ORF">P43SY_003665</name>
</gene>
<sequence>MAIEHRTKFWPAYLPVEEDRVFIFERSKNAQLVVYTAKYADRGQRLLDPKNPLDINWQSFGWTAQPTSNPTGVVERKMAWGYSHKAVEGLPLASYGSQFNVTLNALPSRAAQLYFDAKGRLILQTTINGVASRLWKRLPTGYARPKRSLSTLGVLGRVLRVGKEAKRFNSTGSP</sequence>
<reference evidence="2" key="1">
    <citation type="submission" date="2021-12" db="EMBL/GenBank/DDBJ databases">
        <title>Prjna785345.</title>
        <authorList>
            <person name="Rujirawat T."/>
            <person name="Krajaejun T."/>
        </authorList>
    </citation>
    <scope>NUCLEOTIDE SEQUENCE</scope>
    <source>
        <strain evidence="2">Pi057C3</strain>
    </source>
</reference>
<dbReference type="AlphaFoldDB" id="A0AAD5LR78"/>
<dbReference type="Proteomes" id="UP001209570">
    <property type="component" value="Unassembled WGS sequence"/>
</dbReference>
<keyword evidence="3" id="KW-1185">Reference proteome</keyword>
<dbReference type="EMBL" id="JAKCXM010001284">
    <property type="protein sequence ID" value="KAJ0391134.1"/>
    <property type="molecule type" value="Genomic_DNA"/>
</dbReference>
<proteinExistence type="predicted"/>